<evidence type="ECO:0000313" key="2">
    <source>
        <dbReference type="Proteomes" id="UP000011713"/>
    </source>
</evidence>
<reference evidence="1" key="2">
    <citation type="submission" date="2015-06" db="UniProtKB">
        <authorList>
            <consortium name="EnsemblProtists"/>
        </authorList>
    </citation>
    <scope>IDENTIFICATION</scope>
    <source>
        <strain evidence="1">Emoy2</strain>
    </source>
</reference>
<protein>
    <submittedName>
        <fullName evidence="1">Uncharacterized protein</fullName>
    </submittedName>
</protein>
<dbReference type="EMBL" id="JH597876">
    <property type="status" value="NOT_ANNOTATED_CDS"/>
    <property type="molecule type" value="Genomic_DNA"/>
</dbReference>
<dbReference type="EnsemblProtists" id="HpaT802274">
    <property type="protein sequence ID" value="HpaP802274"/>
    <property type="gene ID" value="HpaG802274"/>
</dbReference>
<reference evidence="2" key="1">
    <citation type="journal article" date="2010" name="Science">
        <title>Signatures of adaptation to obligate biotrophy in the Hyaloperonospora arabidopsidis genome.</title>
        <authorList>
            <person name="Baxter L."/>
            <person name="Tripathy S."/>
            <person name="Ishaque N."/>
            <person name="Boot N."/>
            <person name="Cabral A."/>
            <person name="Kemen E."/>
            <person name="Thines M."/>
            <person name="Ah-Fong A."/>
            <person name="Anderson R."/>
            <person name="Badejoko W."/>
            <person name="Bittner-Eddy P."/>
            <person name="Boore J.L."/>
            <person name="Chibucos M.C."/>
            <person name="Coates M."/>
            <person name="Dehal P."/>
            <person name="Delehaunty K."/>
            <person name="Dong S."/>
            <person name="Downton P."/>
            <person name="Dumas B."/>
            <person name="Fabro G."/>
            <person name="Fronick C."/>
            <person name="Fuerstenberg S.I."/>
            <person name="Fulton L."/>
            <person name="Gaulin E."/>
            <person name="Govers F."/>
            <person name="Hughes L."/>
            <person name="Humphray S."/>
            <person name="Jiang R.H."/>
            <person name="Judelson H."/>
            <person name="Kamoun S."/>
            <person name="Kyung K."/>
            <person name="Meijer H."/>
            <person name="Minx P."/>
            <person name="Morris P."/>
            <person name="Nelson J."/>
            <person name="Phuntumart V."/>
            <person name="Qutob D."/>
            <person name="Rehmany A."/>
            <person name="Rougon-Cardoso A."/>
            <person name="Ryden P."/>
            <person name="Torto-Alalibo T."/>
            <person name="Studholme D."/>
            <person name="Wang Y."/>
            <person name="Win J."/>
            <person name="Wood J."/>
            <person name="Clifton S.W."/>
            <person name="Rogers J."/>
            <person name="Van den Ackerveken G."/>
            <person name="Jones J.D."/>
            <person name="McDowell J.M."/>
            <person name="Beynon J."/>
            <person name="Tyler B.M."/>
        </authorList>
    </citation>
    <scope>NUCLEOTIDE SEQUENCE [LARGE SCALE GENOMIC DNA]</scope>
    <source>
        <strain evidence="2">Emoy2</strain>
    </source>
</reference>
<organism evidence="1 2">
    <name type="scientific">Hyaloperonospora arabidopsidis (strain Emoy2)</name>
    <name type="common">Downy mildew agent</name>
    <name type="synonym">Peronospora arabidopsidis</name>
    <dbReference type="NCBI Taxonomy" id="559515"/>
    <lineage>
        <taxon>Eukaryota</taxon>
        <taxon>Sar</taxon>
        <taxon>Stramenopiles</taxon>
        <taxon>Oomycota</taxon>
        <taxon>Peronosporomycetes</taxon>
        <taxon>Peronosporales</taxon>
        <taxon>Peronosporaceae</taxon>
        <taxon>Hyaloperonospora</taxon>
    </lineage>
</organism>
<dbReference type="HOGENOM" id="CLU_2965744_0_0_1"/>
<proteinExistence type="predicted"/>
<dbReference type="AlphaFoldDB" id="M4B7M2"/>
<dbReference type="Proteomes" id="UP000011713">
    <property type="component" value="Unassembled WGS sequence"/>
</dbReference>
<accession>M4B7M2</accession>
<dbReference type="InParanoid" id="M4B7M2"/>
<name>M4B7M2_HYAAE</name>
<sequence>MARIEPEHLFKTKFLVMHPTEGQNRTVAFIHGRYRRLFHWGNFSLPQVVQSLMRRRGIS</sequence>
<evidence type="ECO:0000313" key="1">
    <source>
        <dbReference type="EnsemblProtists" id="HpaP802274"/>
    </source>
</evidence>
<keyword evidence="2" id="KW-1185">Reference proteome</keyword>
<dbReference type="VEuPathDB" id="FungiDB:HpaG802273"/>
<dbReference type="EnsemblProtists" id="HpaT802273">
    <property type="protein sequence ID" value="HpaP802273"/>
    <property type="gene ID" value="HpaG802273"/>
</dbReference>